<comment type="caution">
    <text evidence="1">The sequence shown here is derived from an EMBL/GenBank/DDBJ whole genome shotgun (WGS) entry which is preliminary data.</text>
</comment>
<dbReference type="AlphaFoldDB" id="A0AAN9PSR9"/>
<dbReference type="SUPFAM" id="SSF54928">
    <property type="entry name" value="RNA-binding domain, RBD"/>
    <property type="match status" value="1"/>
</dbReference>
<name>A0AAN9PSR9_CANGL</name>
<accession>A0AAN9PSR9</accession>
<dbReference type="InterPro" id="IPR035979">
    <property type="entry name" value="RBD_domain_sf"/>
</dbReference>
<reference evidence="1 2" key="1">
    <citation type="submission" date="2024-01" db="EMBL/GenBank/DDBJ databases">
        <title>The genomes of 5 underutilized Papilionoideae crops provide insights into root nodulation and disease resistanc.</title>
        <authorList>
            <person name="Jiang F."/>
        </authorList>
    </citation>
    <scope>NUCLEOTIDE SEQUENCE [LARGE SCALE GENOMIC DNA]</scope>
    <source>
        <strain evidence="1">LVBAO_FW01</strain>
        <tissue evidence="1">Leaves</tissue>
    </source>
</reference>
<evidence type="ECO:0000313" key="2">
    <source>
        <dbReference type="Proteomes" id="UP001367508"/>
    </source>
</evidence>
<protein>
    <submittedName>
        <fullName evidence="1">Uncharacterized protein</fullName>
    </submittedName>
</protein>
<proteinExistence type="predicted"/>
<keyword evidence="2" id="KW-1185">Reference proteome</keyword>
<dbReference type="GO" id="GO:0003676">
    <property type="term" value="F:nucleic acid binding"/>
    <property type="evidence" value="ECO:0007669"/>
    <property type="project" value="InterPro"/>
</dbReference>
<organism evidence="1 2">
    <name type="scientific">Canavalia gladiata</name>
    <name type="common">Sword bean</name>
    <name type="synonym">Dolichos gladiatus</name>
    <dbReference type="NCBI Taxonomy" id="3824"/>
    <lineage>
        <taxon>Eukaryota</taxon>
        <taxon>Viridiplantae</taxon>
        <taxon>Streptophyta</taxon>
        <taxon>Embryophyta</taxon>
        <taxon>Tracheophyta</taxon>
        <taxon>Spermatophyta</taxon>
        <taxon>Magnoliopsida</taxon>
        <taxon>eudicotyledons</taxon>
        <taxon>Gunneridae</taxon>
        <taxon>Pentapetalae</taxon>
        <taxon>rosids</taxon>
        <taxon>fabids</taxon>
        <taxon>Fabales</taxon>
        <taxon>Fabaceae</taxon>
        <taxon>Papilionoideae</taxon>
        <taxon>50 kb inversion clade</taxon>
        <taxon>NPAAA clade</taxon>
        <taxon>indigoferoid/millettioid clade</taxon>
        <taxon>Phaseoleae</taxon>
        <taxon>Canavalia</taxon>
    </lineage>
</organism>
<gene>
    <name evidence="1" type="ORF">VNO77_42358</name>
</gene>
<dbReference type="EMBL" id="JAYMYQ010000010">
    <property type="protein sequence ID" value="KAK7308732.1"/>
    <property type="molecule type" value="Genomic_DNA"/>
</dbReference>
<dbReference type="Proteomes" id="UP001367508">
    <property type="component" value="Unassembled WGS sequence"/>
</dbReference>
<evidence type="ECO:0000313" key="1">
    <source>
        <dbReference type="EMBL" id="KAK7308732.1"/>
    </source>
</evidence>
<sequence length="180" mass="20213">MLRGPKRTGHIGFGFVTFAKVGVAYRASRRSHEICGHQVVIDSATSVDDGEPNGNFMMNNIESFGGYDGPVRTYGRIGAMEGDHQEQIREDQTKFDYELKCDYSCFYGDKTLMICWSLCGINHEAWFFRCNCLETISEGICGMKILFESLKPADPVLLLLLLRFLSFQLSSTSFSACLES</sequence>